<dbReference type="AlphaFoldDB" id="A0A3A8G5G1"/>
<dbReference type="RefSeq" id="WP_120367040.1">
    <property type="nucleotide sequence ID" value="NZ_RAXZ01000004.1"/>
</dbReference>
<keyword evidence="3" id="KW-0276">Fatty acid metabolism</keyword>
<evidence type="ECO:0000256" key="2">
    <source>
        <dbReference type="ARBA" id="ARBA00022598"/>
    </source>
</evidence>
<reference evidence="7 8" key="1">
    <citation type="submission" date="2018-09" db="EMBL/GenBank/DDBJ databases">
        <title>The draft genome of Acinetobacter spp. strains.</title>
        <authorList>
            <person name="Qin J."/>
            <person name="Feng Y."/>
            <person name="Zong Z."/>
        </authorList>
    </citation>
    <scope>NUCLEOTIDE SEQUENCE [LARGE SCALE GENOMIC DNA]</scope>
    <source>
        <strain evidence="7 8">WCHAc060002</strain>
    </source>
</reference>
<dbReference type="InterPro" id="IPR020845">
    <property type="entry name" value="AMP-binding_CS"/>
</dbReference>
<dbReference type="PANTHER" id="PTHR43859">
    <property type="entry name" value="ACYL-ACTIVATING ENZYME"/>
    <property type="match status" value="1"/>
</dbReference>
<dbReference type="SUPFAM" id="SSF56801">
    <property type="entry name" value="Acetyl-CoA synthetase-like"/>
    <property type="match status" value="1"/>
</dbReference>
<dbReference type="InterPro" id="IPR025110">
    <property type="entry name" value="AMP-bd_C"/>
</dbReference>
<feature type="domain" description="AMP-binding enzyme C-terminal" evidence="6">
    <location>
        <begin position="451"/>
        <end position="525"/>
    </location>
</feature>
<evidence type="ECO:0000259" key="5">
    <source>
        <dbReference type="Pfam" id="PF00501"/>
    </source>
</evidence>
<dbReference type="Pfam" id="PF00501">
    <property type="entry name" value="AMP-binding"/>
    <property type="match status" value="1"/>
</dbReference>
<evidence type="ECO:0000256" key="3">
    <source>
        <dbReference type="ARBA" id="ARBA00022832"/>
    </source>
</evidence>
<protein>
    <submittedName>
        <fullName evidence="7">Long-chain-fatty-acid--CoA ligase</fullName>
    </submittedName>
</protein>
<dbReference type="FunFam" id="3.30.300.30:FF:000008">
    <property type="entry name" value="2,3-dihydroxybenzoate-AMP ligase"/>
    <property type="match status" value="1"/>
</dbReference>
<evidence type="ECO:0000259" key="6">
    <source>
        <dbReference type="Pfam" id="PF13193"/>
    </source>
</evidence>
<keyword evidence="4" id="KW-0443">Lipid metabolism</keyword>
<evidence type="ECO:0000256" key="4">
    <source>
        <dbReference type="ARBA" id="ARBA00023098"/>
    </source>
</evidence>
<dbReference type="PANTHER" id="PTHR43859:SF4">
    <property type="entry name" value="BUTANOATE--COA LIGASE AAE1-RELATED"/>
    <property type="match status" value="1"/>
</dbReference>
<gene>
    <name evidence="7" type="ORF">D7V64_05155</name>
</gene>
<dbReference type="GO" id="GO:0006631">
    <property type="term" value="P:fatty acid metabolic process"/>
    <property type="evidence" value="ECO:0007669"/>
    <property type="project" value="UniProtKB-KW"/>
</dbReference>
<accession>A0A3A8G5G1</accession>
<feature type="domain" description="AMP-dependent synthetase/ligase" evidence="5">
    <location>
        <begin position="37"/>
        <end position="402"/>
    </location>
</feature>
<evidence type="ECO:0000256" key="1">
    <source>
        <dbReference type="ARBA" id="ARBA00006432"/>
    </source>
</evidence>
<dbReference type="CDD" id="cd12119">
    <property type="entry name" value="ttLC_FACS_AlkK_like"/>
    <property type="match status" value="1"/>
</dbReference>
<proteinExistence type="inferred from homology"/>
<dbReference type="NCBIfam" id="NF004837">
    <property type="entry name" value="PRK06187.1"/>
    <property type="match status" value="1"/>
</dbReference>
<evidence type="ECO:0000313" key="8">
    <source>
        <dbReference type="Proteomes" id="UP000281084"/>
    </source>
</evidence>
<dbReference type="PROSITE" id="PS00455">
    <property type="entry name" value="AMP_BINDING"/>
    <property type="match status" value="1"/>
</dbReference>
<dbReference type="Gene3D" id="3.40.50.12780">
    <property type="entry name" value="N-terminal domain of ligase-like"/>
    <property type="match status" value="1"/>
</dbReference>
<dbReference type="Gene3D" id="3.30.300.30">
    <property type="match status" value="1"/>
</dbReference>
<comment type="similarity">
    <text evidence="1">Belongs to the ATP-dependent AMP-binding enzyme family.</text>
</comment>
<dbReference type="InterPro" id="IPR045851">
    <property type="entry name" value="AMP-bd_C_sf"/>
</dbReference>
<organism evidence="7 8">
    <name type="scientific">Acinetobacter cumulans</name>
    <dbReference type="NCBI Taxonomy" id="2136182"/>
    <lineage>
        <taxon>Bacteria</taxon>
        <taxon>Pseudomonadati</taxon>
        <taxon>Pseudomonadota</taxon>
        <taxon>Gammaproteobacteria</taxon>
        <taxon>Moraxellales</taxon>
        <taxon>Moraxellaceae</taxon>
        <taxon>Acinetobacter</taxon>
    </lineage>
</organism>
<dbReference type="InterPro" id="IPR000873">
    <property type="entry name" value="AMP-dep_synth/lig_dom"/>
</dbReference>
<name>A0A3A8G5G1_9GAMM</name>
<keyword evidence="2 7" id="KW-0436">Ligase</keyword>
<comment type="caution">
    <text evidence="7">The sequence shown here is derived from an EMBL/GenBank/DDBJ whole genome shotgun (WGS) entry which is preliminary data.</text>
</comment>
<evidence type="ECO:0000313" key="7">
    <source>
        <dbReference type="EMBL" id="RKG54332.1"/>
    </source>
</evidence>
<dbReference type="GO" id="GO:0016874">
    <property type="term" value="F:ligase activity"/>
    <property type="evidence" value="ECO:0007669"/>
    <property type="project" value="UniProtKB-KW"/>
</dbReference>
<dbReference type="Proteomes" id="UP000281084">
    <property type="component" value="Unassembled WGS sequence"/>
</dbReference>
<dbReference type="InterPro" id="IPR042099">
    <property type="entry name" value="ANL_N_sf"/>
</dbReference>
<sequence>MLGNMMFQPLLISSMIEHAGRYHADSLVISKNTDLSITETTWGQIHDNSKRFAQVLQSFGFVLGDRVATIAWNNHRHLESWYAISGSGLVCHTINPRLFPEQLVFIINDAADKALLFDKTFLPLIKAVKPLLKSVEHYICLDAPDDAIREAIPDVLFYDELIAGHSAQFTWPVIDELSASSLCYTSGTTGNPKGVLYSHRSTVLHSYAISMPDSLNISARDVMMPVVPMFHVNAWGTPYAAAMAGCTLVLPGPGLDGASLVGLIDRYKVSVALGVPTIWQGLINAAQQSGSQLTSLSRNVVGGSACPPAMLKAFKDQFNCETIHAWGMTETSPLGSANQFKAKHMGLSDEEKLQVRLSQGRPPFGVDLRITDEENGTHEVSRDGETTGNLQIKGHWIIKNYFSKENSALTSDGWFDTGDIATLNEDGYLKISDRSKDLIKSGGEWISSVDLENLAMGHPKIAMAAVIAAEHEKWDERPILIAIKKPDVDLNESEILDFYADKVAKWQIPDKVIFVESIPLSGTGKMLKKDLREQFGKVLLST</sequence>
<dbReference type="EMBL" id="RAXZ01000004">
    <property type="protein sequence ID" value="RKG54332.1"/>
    <property type="molecule type" value="Genomic_DNA"/>
</dbReference>
<dbReference type="Pfam" id="PF13193">
    <property type="entry name" value="AMP-binding_C"/>
    <property type="match status" value="1"/>
</dbReference>